<dbReference type="InterPro" id="IPR036028">
    <property type="entry name" value="SH3-like_dom_sf"/>
</dbReference>
<feature type="domain" description="SH3b" evidence="3">
    <location>
        <begin position="178"/>
        <end position="240"/>
    </location>
</feature>
<dbReference type="PANTHER" id="PTHR34408">
    <property type="entry name" value="FAMILY PROTEIN, PUTATIVE-RELATED"/>
    <property type="match status" value="1"/>
</dbReference>
<evidence type="ECO:0000259" key="3">
    <source>
        <dbReference type="PROSITE" id="PS51781"/>
    </source>
</evidence>
<dbReference type="RefSeq" id="WP_350342749.1">
    <property type="nucleotide sequence ID" value="NZ_CP158367.1"/>
</dbReference>
<reference evidence="4" key="2">
    <citation type="submission" date="2024-06" db="EMBL/GenBank/DDBJ databases">
        <authorList>
            <person name="Petrova K.O."/>
            <person name="Toshchakov S.V."/>
            <person name="Boltjanskaja Y.V."/>
            <person name="Kevbrin V."/>
        </authorList>
    </citation>
    <scope>NUCLEOTIDE SEQUENCE</scope>
    <source>
        <strain evidence="4">Z-910T</strain>
    </source>
</reference>
<name>A0AAU7VIW1_9FIRM</name>
<feature type="chain" id="PRO_5043862806" evidence="2">
    <location>
        <begin position="23"/>
        <end position="242"/>
    </location>
</feature>
<dbReference type="Gene3D" id="2.30.30.40">
    <property type="entry name" value="SH3 Domains"/>
    <property type="match status" value="2"/>
</dbReference>
<dbReference type="AlphaFoldDB" id="A0AAU7VIW1"/>
<dbReference type="Pfam" id="PF08239">
    <property type="entry name" value="SH3_3"/>
    <property type="match status" value="2"/>
</dbReference>
<dbReference type="InterPro" id="IPR003646">
    <property type="entry name" value="SH3-like_bac-type"/>
</dbReference>
<protein>
    <submittedName>
        <fullName evidence="4">SH3 domain-containing protein</fullName>
    </submittedName>
</protein>
<feature type="compositionally biased region" description="Low complexity" evidence="1">
    <location>
        <begin position="98"/>
        <end position="113"/>
    </location>
</feature>
<evidence type="ECO:0000256" key="1">
    <source>
        <dbReference type="SAM" id="MobiDB-lite"/>
    </source>
</evidence>
<organism evidence="4">
    <name type="scientific">Proteinivorax tanatarense</name>
    <dbReference type="NCBI Taxonomy" id="1260629"/>
    <lineage>
        <taxon>Bacteria</taxon>
        <taxon>Bacillati</taxon>
        <taxon>Bacillota</taxon>
        <taxon>Clostridia</taxon>
        <taxon>Eubacteriales</taxon>
        <taxon>Proteinivoracaceae</taxon>
        <taxon>Proteinivorax</taxon>
    </lineage>
</organism>
<dbReference type="PANTHER" id="PTHR34408:SF1">
    <property type="entry name" value="GLYCOSYL HYDROLASE FAMILY 19 DOMAIN-CONTAINING PROTEIN HI_1415"/>
    <property type="match status" value="1"/>
</dbReference>
<feature type="signal peptide" evidence="2">
    <location>
        <begin position="1"/>
        <end position="22"/>
    </location>
</feature>
<reference evidence="4" key="1">
    <citation type="journal article" date="2013" name="Extremophiles">
        <title>Proteinivorax tanatarense gen. nov., sp. nov., an anaerobic, haloalkaliphilic, proteolytic bacterium isolated from a decaying algal bloom, and proposal of Proteinivoraceae fam. nov.</title>
        <authorList>
            <person name="Kevbrin V."/>
            <person name="Boltyanskaya Y."/>
            <person name="Zhilina T."/>
            <person name="Kolganova T."/>
            <person name="Lavrentjeva E."/>
            <person name="Kuznetsov B."/>
        </authorList>
    </citation>
    <scope>NUCLEOTIDE SEQUENCE</scope>
    <source>
        <strain evidence="4">Z-910T</strain>
    </source>
</reference>
<evidence type="ECO:0000256" key="2">
    <source>
        <dbReference type="SAM" id="SignalP"/>
    </source>
</evidence>
<gene>
    <name evidence="4" type="ORF">PRVXT_002007</name>
</gene>
<dbReference type="SMART" id="SM00287">
    <property type="entry name" value="SH3b"/>
    <property type="match status" value="2"/>
</dbReference>
<dbReference type="SUPFAM" id="SSF50044">
    <property type="entry name" value="SH3-domain"/>
    <property type="match status" value="1"/>
</dbReference>
<dbReference type="InterPro" id="IPR052354">
    <property type="entry name" value="Cell_Wall_Dynamics_Protein"/>
</dbReference>
<feature type="region of interest" description="Disordered" evidence="1">
    <location>
        <begin position="84"/>
        <end position="115"/>
    </location>
</feature>
<dbReference type="EMBL" id="CP158367">
    <property type="protein sequence ID" value="XBX73988.1"/>
    <property type="molecule type" value="Genomic_DNA"/>
</dbReference>
<dbReference type="PROSITE" id="PS51781">
    <property type="entry name" value="SH3B"/>
    <property type="match status" value="1"/>
</dbReference>
<proteinExistence type="predicted"/>
<keyword evidence="2" id="KW-0732">Signal</keyword>
<evidence type="ECO:0000313" key="4">
    <source>
        <dbReference type="EMBL" id="XBX73988.1"/>
    </source>
</evidence>
<sequence>MQKKTKVAIIVTLVIVFSVVSAQVGWTNTAQPGSENDPLISKSYLDNILSVFRSDVEESLNNQEEKINELTVKYNDLKNELNNIKANGDAPVSEDTDSNSNDDPQQDNSSQHSAGNVVVDAGTVNFRSGGGTSYSRVATVSRNDVIKAIKYEDRWIKGSINGETGWIAAWLVQPQSGHDLEYINAGTVNVRQGPGTNHSRITTVSRGDIVRIVDSNGDWNKVILNDGTSAWIYAPLSNDIQF</sequence>
<accession>A0AAU7VIW1</accession>